<proteinExistence type="predicted"/>
<keyword evidence="2" id="KW-1185">Reference proteome</keyword>
<dbReference type="Proteomes" id="UP001152795">
    <property type="component" value="Unassembled WGS sequence"/>
</dbReference>
<reference evidence="1" key="1">
    <citation type="submission" date="2020-04" db="EMBL/GenBank/DDBJ databases">
        <authorList>
            <person name="Alioto T."/>
            <person name="Alioto T."/>
            <person name="Gomez Garrido J."/>
        </authorList>
    </citation>
    <scope>NUCLEOTIDE SEQUENCE</scope>
    <source>
        <strain evidence="1">A484AB</strain>
    </source>
</reference>
<accession>A0A6S7GQ95</accession>
<evidence type="ECO:0000313" key="2">
    <source>
        <dbReference type="Proteomes" id="UP001152795"/>
    </source>
</evidence>
<dbReference type="EMBL" id="CACRXK020002417">
    <property type="protein sequence ID" value="CAB3994208.1"/>
    <property type="molecule type" value="Genomic_DNA"/>
</dbReference>
<sequence length="1098" mass="123958">MSNDGDRIYINYTQGRPYMECENVTQPTCSIVLNKTISFYGINGRPIIKCKKSCKLFVIKNSKLNTIKVSFYNLVLRSTDTVAECKEATGFELVLENTTFADNFMGIRSRSSENCFININNSTFQEKAGWAIWLRCTNLTAHITNSVFKRSPILLQTIYNKSYKNHCQVVEVFVRNSIFDGEHSTVPADLFAIKPYAVILNISIWKSVFTNHLGMTKKKKLFSSLLISDHDPKKRKGTYVSLRNIRVENNLNKLPAVTFVTISNTHAPFKAEILNSIFRNNSAALVVRTSNLNPTKVSGKRTVIIYNNTFAENFNGQNSQNSVPAISFSGGKYKVTSCHFHDNKAGKSPFSAVVAVSELSDVEFRECYFENRQAVSSAAQFYARGHSAVLFKGKNIFNIMDLNTGQAVFLRIPFHEHRGLNIWNNFEILCPQGYVLNSQKTCEVYENTIYCTYIYITCTKCPAKTYALKRAKFIYNTSNNIECMQCPRGGNCISGLVKAKPNFWGFKTNTSITFAQCPPGYCCDSNDCVSYNSCYGNRTGTLCGRCSEGMSDSLFSSQCTPNTECLGSLFIPSALAMLLLYLIFFLYHEEIVDIVKKGLFGSLRIFKTRRQTDRNVSSIRMQSSGLLKVIFYYYQVVRLLQSTVGPQNRNEIIAKLEDISGRVLNMVLVDVPSFSCPVQNLQPVQKAAILHSVGYCLLVLLGILYLVINVVQILLKRVKPVCNEKRSLVMGQTQLWPSKFKARIASAFTYISLLMYASSTQLCLSLLHCVPVSDNQVLFLDGNIKCYQTFQYFLLAYVVSSVLPFCLVPVLGAYLLKMDRISVAQFCIACIFPLPFCCLWAYLLVRDYRFHKRTSNDTMEYSRVISGNHEDGCLEDQQNGCHATCLSDKCEETRATQRCLETRQQNCCLATIQGSEETSLTSERSESTANEVSEQHVLKTAILRVLLGPFRPHKAFLCFGDSILPWEGYLIFRRLALLLVLTFVHDNRFKMMLTLTLCVAILTSHVYIKPFTRPRDNAIEALSLSTLTVLCGFTLIKNLYYGEDISSMSGNLNVINVFNKLENFVVVAPLVILVFIVILSVFGRLLLLIRKCLRFCGK</sequence>
<comment type="caution">
    <text evidence="1">The sequence shown here is derived from an EMBL/GenBank/DDBJ whole genome shotgun (WGS) entry which is preliminary data.</text>
</comment>
<dbReference type="AlphaFoldDB" id="A0A6S7GQ95"/>
<dbReference type="PANTHER" id="PTHR11319:SF35">
    <property type="entry name" value="OUTER MEMBRANE PROTEIN PMPC-RELATED"/>
    <property type="match status" value="1"/>
</dbReference>
<organism evidence="1 2">
    <name type="scientific">Paramuricea clavata</name>
    <name type="common">Red gorgonian</name>
    <name type="synonym">Violescent sea-whip</name>
    <dbReference type="NCBI Taxonomy" id="317549"/>
    <lineage>
        <taxon>Eukaryota</taxon>
        <taxon>Metazoa</taxon>
        <taxon>Cnidaria</taxon>
        <taxon>Anthozoa</taxon>
        <taxon>Octocorallia</taxon>
        <taxon>Malacalcyonacea</taxon>
        <taxon>Plexauridae</taxon>
        <taxon>Paramuricea</taxon>
    </lineage>
</organism>
<dbReference type="OrthoDB" id="5985942at2759"/>
<name>A0A6S7GQ95_PARCT</name>
<protein>
    <submittedName>
        <fullName evidence="1">Uncharacterized protein</fullName>
    </submittedName>
</protein>
<evidence type="ECO:0000313" key="1">
    <source>
        <dbReference type="EMBL" id="CAB3994208.1"/>
    </source>
</evidence>
<dbReference type="PANTHER" id="PTHR11319">
    <property type="entry name" value="G PROTEIN-COUPLED RECEPTOR-RELATED"/>
    <property type="match status" value="1"/>
</dbReference>
<gene>
    <name evidence="1" type="ORF">PACLA_8A053683</name>
</gene>